<protein>
    <submittedName>
        <fullName evidence="10">Paired box protein Pax-6-like</fullName>
    </submittedName>
</protein>
<dbReference type="GO" id="GO:0000977">
    <property type="term" value="F:RNA polymerase II transcription regulatory region sequence-specific DNA binding"/>
    <property type="evidence" value="ECO:0007669"/>
    <property type="project" value="TreeGrafter"/>
</dbReference>
<dbReference type="Pfam" id="PF00046">
    <property type="entry name" value="Homeodomain"/>
    <property type="match status" value="1"/>
</dbReference>
<dbReference type="InterPro" id="IPR017970">
    <property type="entry name" value="Homeobox_CS"/>
</dbReference>
<dbReference type="PROSITE" id="PS00027">
    <property type="entry name" value="HOMEOBOX_1"/>
    <property type="match status" value="1"/>
</dbReference>
<evidence type="ECO:0000256" key="6">
    <source>
        <dbReference type="RuleBase" id="RU000682"/>
    </source>
</evidence>
<feature type="compositionally biased region" description="Polar residues" evidence="7">
    <location>
        <begin position="208"/>
        <end position="219"/>
    </location>
</feature>
<organism evidence="9 10">
    <name type="scientific">Dermatophagoides pteronyssinus</name>
    <name type="common">European house dust mite</name>
    <dbReference type="NCBI Taxonomy" id="6956"/>
    <lineage>
        <taxon>Eukaryota</taxon>
        <taxon>Metazoa</taxon>
        <taxon>Ecdysozoa</taxon>
        <taxon>Arthropoda</taxon>
        <taxon>Chelicerata</taxon>
        <taxon>Arachnida</taxon>
        <taxon>Acari</taxon>
        <taxon>Acariformes</taxon>
        <taxon>Sarcoptiformes</taxon>
        <taxon>Astigmata</taxon>
        <taxon>Psoroptidia</taxon>
        <taxon>Analgoidea</taxon>
        <taxon>Pyroglyphidae</taxon>
        <taxon>Dermatophagoidinae</taxon>
        <taxon>Dermatophagoides</taxon>
    </lineage>
</organism>
<evidence type="ECO:0000256" key="2">
    <source>
        <dbReference type="ARBA" id="ARBA00023125"/>
    </source>
</evidence>
<feature type="compositionally biased region" description="Low complexity" evidence="7">
    <location>
        <begin position="19"/>
        <end position="37"/>
    </location>
</feature>
<proteinExistence type="predicted"/>
<feature type="region of interest" description="Disordered" evidence="7">
    <location>
        <begin position="265"/>
        <end position="289"/>
    </location>
</feature>
<dbReference type="RefSeq" id="XP_027195907.1">
    <property type="nucleotide sequence ID" value="XM_027340106.1"/>
</dbReference>
<evidence type="ECO:0000259" key="8">
    <source>
        <dbReference type="PROSITE" id="PS50071"/>
    </source>
</evidence>
<feature type="region of interest" description="Disordered" evidence="7">
    <location>
        <begin position="349"/>
        <end position="382"/>
    </location>
</feature>
<gene>
    <name evidence="10" type="primary">LOC113790435</name>
</gene>
<dbReference type="PANTHER" id="PTHR24329:SF543">
    <property type="entry name" value="FI01017P-RELATED"/>
    <property type="match status" value="1"/>
</dbReference>
<feature type="compositionally biased region" description="Basic residues" evidence="7">
    <location>
        <begin position="1"/>
        <end position="11"/>
    </location>
</feature>
<feature type="region of interest" description="Disordered" evidence="7">
    <location>
        <begin position="147"/>
        <end position="198"/>
    </location>
</feature>
<feature type="compositionally biased region" description="Polar residues" evidence="7">
    <location>
        <begin position="38"/>
        <end position="53"/>
    </location>
</feature>
<sequence>MKSKSSSKNKSKILNNKFQNDSQQQQQQNYHSNLLSLKNMSTNNDDNNHSNQRLFPPMTTPTQITQKLHRNRTAFSEYQLHSLEKEFERTHYPDIFAREKLATKINLPESRIQVWFSNRRAKWRREEKFRNINSKSTNSINEFMVNDEKQQQQQQQKCIMNSSTTDFSYSNNDSKSSSTSTSPPTIHQHSNSSLSKNQTFDLAKKPETTTTISQPSYLPSSSTASGSESSYSNNFLGTIFHKFGAIHEQFSPSATSTISSFVAQPPPSISSTSLSPPPPAVSSNSSSSSLYSNVYNNNVSNVPTIYNSSWNYSYGNDLNQNSLHGNTLSTIQTPYSAAAAVQNTDCNYFTHHHHHPNHHYSNSQPPTSSTSTMITQPPPPPP</sequence>
<feature type="compositionally biased region" description="Polar residues" evidence="7">
    <location>
        <begin position="157"/>
        <end position="167"/>
    </location>
</feature>
<keyword evidence="4 5" id="KW-0539">Nucleus</keyword>
<dbReference type="SMART" id="SM00389">
    <property type="entry name" value="HOX"/>
    <property type="match status" value="1"/>
</dbReference>
<accession>A0A6P6XR01</accession>
<evidence type="ECO:0000256" key="1">
    <source>
        <dbReference type="ARBA" id="ARBA00004123"/>
    </source>
</evidence>
<dbReference type="KEGG" id="dpte:113790435"/>
<dbReference type="GO" id="GO:0005634">
    <property type="term" value="C:nucleus"/>
    <property type="evidence" value="ECO:0007669"/>
    <property type="project" value="UniProtKB-SubCell"/>
</dbReference>
<comment type="subcellular location">
    <subcellularLocation>
        <location evidence="1 5 6">Nucleus</location>
    </subcellularLocation>
</comment>
<dbReference type="Gene3D" id="1.10.10.60">
    <property type="entry name" value="Homeodomain-like"/>
    <property type="match status" value="1"/>
</dbReference>
<feature type="compositionally biased region" description="Low complexity" evidence="7">
    <location>
        <begin position="168"/>
        <end position="182"/>
    </location>
</feature>
<dbReference type="InterPro" id="IPR001356">
    <property type="entry name" value="HD"/>
</dbReference>
<dbReference type="InParanoid" id="A0A6P6XR01"/>
<evidence type="ECO:0000256" key="7">
    <source>
        <dbReference type="SAM" id="MobiDB-lite"/>
    </source>
</evidence>
<dbReference type="CDD" id="cd00086">
    <property type="entry name" value="homeodomain"/>
    <property type="match status" value="1"/>
</dbReference>
<feature type="compositionally biased region" description="Polar residues" evidence="7">
    <location>
        <begin position="183"/>
        <end position="198"/>
    </location>
</feature>
<feature type="DNA-binding region" description="Homeobox" evidence="5">
    <location>
        <begin position="68"/>
        <end position="127"/>
    </location>
</feature>
<feature type="domain" description="Homeobox" evidence="8">
    <location>
        <begin position="66"/>
        <end position="126"/>
    </location>
</feature>
<dbReference type="PROSITE" id="PS50071">
    <property type="entry name" value="HOMEOBOX_2"/>
    <property type="match status" value="1"/>
</dbReference>
<feature type="region of interest" description="Disordered" evidence="7">
    <location>
        <begin position="1"/>
        <end position="59"/>
    </location>
</feature>
<keyword evidence="2 5" id="KW-0238">DNA-binding</keyword>
<feature type="non-terminal residue" evidence="10">
    <location>
        <position position="382"/>
    </location>
</feature>
<feature type="region of interest" description="Disordered" evidence="7">
    <location>
        <begin position="206"/>
        <end position="225"/>
    </location>
</feature>
<evidence type="ECO:0000256" key="5">
    <source>
        <dbReference type="PROSITE-ProRule" id="PRU00108"/>
    </source>
</evidence>
<dbReference type="AlphaFoldDB" id="A0A6P6XR01"/>
<dbReference type="OrthoDB" id="6159439at2759"/>
<dbReference type="SUPFAM" id="SSF46689">
    <property type="entry name" value="Homeodomain-like"/>
    <property type="match status" value="1"/>
</dbReference>
<name>A0A6P6XR01_DERPT</name>
<evidence type="ECO:0000313" key="9">
    <source>
        <dbReference type="Proteomes" id="UP000515146"/>
    </source>
</evidence>
<dbReference type="PANTHER" id="PTHR24329">
    <property type="entry name" value="HOMEOBOX PROTEIN ARISTALESS"/>
    <property type="match status" value="1"/>
</dbReference>
<evidence type="ECO:0000256" key="3">
    <source>
        <dbReference type="ARBA" id="ARBA00023155"/>
    </source>
</evidence>
<dbReference type="GO" id="GO:0000981">
    <property type="term" value="F:DNA-binding transcription factor activity, RNA polymerase II-specific"/>
    <property type="evidence" value="ECO:0007669"/>
    <property type="project" value="InterPro"/>
</dbReference>
<keyword evidence="3 5" id="KW-0371">Homeobox</keyword>
<reference evidence="10" key="1">
    <citation type="submission" date="2025-08" db="UniProtKB">
        <authorList>
            <consortium name="RefSeq"/>
        </authorList>
    </citation>
    <scope>IDENTIFICATION</scope>
    <source>
        <strain evidence="10">Airmid</strain>
    </source>
</reference>
<dbReference type="Proteomes" id="UP000515146">
    <property type="component" value="Unplaced"/>
</dbReference>
<dbReference type="InterPro" id="IPR009057">
    <property type="entry name" value="Homeodomain-like_sf"/>
</dbReference>
<feature type="compositionally biased region" description="Low complexity" evidence="7">
    <location>
        <begin position="363"/>
        <end position="375"/>
    </location>
</feature>
<keyword evidence="9" id="KW-1185">Reference proteome</keyword>
<evidence type="ECO:0000256" key="4">
    <source>
        <dbReference type="ARBA" id="ARBA00023242"/>
    </source>
</evidence>
<evidence type="ECO:0000313" key="10">
    <source>
        <dbReference type="RefSeq" id="XP_027195907.1"/>
    </source>
</evidence>
<dbReference type="InterPro" id="IPR050649">
    <property type="entry name" value="Paired_Homeobox_TFs"/>
</dbReference>
<dbReference type="FunFam" id="1.10.10.60:FF:000679">
    <property type="entry name" value="Homeobox protein aristaless"/>
    <property type="match status" value="1"/>
</dbReference>